<accession>A0A7C2P8A3</accession>
<dbReference type="InterPro" id="IPR029000">
    <property type="entry name" value="Cyclophilin-like_dom_sf"/>
</dbReference>
<evidence type="ECO:0000256" key="3">
    <source>
        <dbReference type="ARBA" id="ARBA00023235"/>
    </source>
</evidence>
<comment type="similarity">
    <text evidence="1 4">Belongs to the cyclophilin-type PPIase family.</text>
</comment>
<dbReference type="PRINTS" id="PR00153">
    <property type="entry name" value="CSAPPISMRASE"/>
</dbReference>
<dbReference type="InterPro" id="IPR002130">
    <property type="entry name" value="Cyclophilin-type_PPIase_dom"/>
</dbReference>
<dbReference type="Pfam" id="PF00160">
    <property type="entry name" value="Pro_isomerase"/>
    <property type="match status" value="1"/>
</dbReference>
<dbReference type="Gene3D" id="2.40.100.10">
    <property type="entry name" value="Cyclophilin-like"/>
    <property type="match status" value="1"/>
</dbReference>
<organism evidence="6">
    <name type="scientific">Schlesneria paludicola</name>
    <dbReference type="NCBI Taxonomy" id="360056"/>
    <lineage>
        <taxon>Bacteria</taxon>
        <taxon>Pseudomonadati</taxon>
        <taxon>Planctomycetota</taxon>
        <taxon>Planctomycetia</taxon>
        <taxon>Planctomycetales</taxon>
        <taxon>Planctomycetaceae</taxon>
        <taxon>Schlesneria</taxon>
    </lineage>
</organism>
<dbReference type="GO" id="GO:0006457">
    <property type="term" value="P:protein folding"/>
    <property type="evidence" value="ECO:0007669"/>
    <property type="project" value="InterPro"/>
</dbReference>
<dbReference type="PANTHER" id="PTHR45625:SF4">
    <property type="entry name" value="PEPTIDYLPROLYL ISOMERASE DOMAIN AND WD REPEAT-CONTAINING PROTEIN 1"/>
    <property type="match status" value="1"/>
</dbReference>
<comment type="caution">
    <text evidence="6">The sequence shown here is derived from an EMBL/GenBank/DDBJ whole genome shotgun (WGS) entry which is preliminary data.</text>
</comment>
<feature type="domain" description="PPIase cyclophilin-type" evidence="5">
    <location>
        <begin position="76"/>
        <end position="229"/>
    </location>
</feature>
<dbReference type="EMBL" id="DSOK01000017">
    <property type="protein sequence ID" value="HEN13956.1"/>
    <property type="molecule type" value="Genomic_DNA"/>
</dbReference>
<dbReference type="InterPro" id="IPR044666">
    <property type="entry name" value="Cyclophilin_A-like"/>
</dbReference>
<sequence>MGGISLFATHQFDQAHEWLTRAEQDGVLHPQLGARYLDASQEYAKLWAKEQAIRAKEAQAKGDAQLPRVQFNTTKGKIVFELFENEAPNTVANFISLVESKSYDEVKFHRVIPTFMAQGGDPLSKNADPRDDGSGGPGYVIKCECYRPDARMHFRGSLSMAHAGKDTGGSQFFITHLPTAHLNPNAEEQRGHTVFGRVVEGLDVAAALEVGDTIESATVLRKRNHEYKPEIQPDNRRR</sequence>
<dbReference type="PROSITE" id="PS50072">
    <property type="entry name" value="CSA_PPIASE_2"/>
    <property type="match status" value="1"/>
</dbReference>
<dbReference type="AlphaFoldDB" id="A0A7C2P8A3"/>
<dbReference type="CDD" id="cd00317">
    <property type="entry name" value="cyclophilin"/>
    <property type="match status" value="1"/>
</dbReference>
<proteinExistence type="inferred from homology"/>
<evidence type="ECO:0000256" key="2">
    <source>
        <dbReference type="ARBA" id="ARBA00023110"/>
    </source>
</evidence>
<reference evidence="6" key="1">
    <citation type="journal article" date="2020" name="mSystems">
        <title>Genome- and Community-Level Interaction Insights into Carbon Utilization and Element Cycling Functions of Hydrothermarchaeota in Hydrothermal Sediment.</title>
        <authorList>
            <person name="Zhou Z."/>
            <person name="Liu Y."/>
            <person name="Xu W."/>
            <person name="Pan J."/>
            <person name="Luo Z.H."/>
            <person name="Li M."/>
        </authorList>
    </citation>
    <scope>NUCLEOTIDE SEQUENCE [LARGE SCALE GENOMIC DNA]</scope>
    <source>
        <strain evidence="6">SpSt-339</strain>
    </source>
</reference>
<keyword evidence="3 4" id="KW-0413">Isomerase</keyword>
<dbReference type="PROSITE" id="PS00170">
    <property type="entry name" value="CSA_PPIASE_1"/>
    <property type="match status" value="1"/>
</dbReference>
<gene>
    <name evidence="6" type="ORF">ENQ76_00610</name>
</gene>
<evidence type="ECO:0000256" key="4">
    <source>
        <dbReference type="RuleBase" id="RU363019"/>
    </source>
</evidence>
<comment type="function">
    <text evidence="4">PPIases accelerate the folding of proteins. It catalyzes the cis-trans isomerization of proline imidic peptide bonds in oligopeptides.</text>
</comment>
<comment type="catalytic activity">
    <reaction evidence="4">
        <text>[protein]-peptidylproline (omega=180) = [protein]-peptidylproline (omega=0)</text>
        <dbReference type="Rhea" id="RHEA:16237"/>
        <dbReference type="Rhea" id="RHEA-COMP:10747"/>
        <dbReference type="Rhea" id="RHEA-COMP:10748"/>
        <dbReference type="ChEBI" id="CHEBI:83833"/>
        <dbReference type="ChEBI" id="CHEBI:83834"/>
        <dbReference type="EC" id="5.2.1.8"/>
    </reaction>
</comment>
<evidence type="ECO:0000256" key="1">
    <source>
        <dbReference type="ARBA" id="ARBA00007365"/>
    </source>
</evidence>
<evidence type="ECO:0000313" key="6">
    <source>
        <dbReference type="EMBL" id="HEN13956.1"/>
    </source>
</evidence>
<dbReference type="InterPro" id="IPR020892">
    <property type="entry name" value="Cyclophilin-type_PPIase_CS"/>
</dbReference>
<name>A0A7C2P8A3_9PLAN</name>
<protein>
    <recommendedName>
        <fullName evidence="4">Peptidyl-prolyl cis-trans isomerase</fullName>
        <shortName evidence="4">PPIase</shortName>
        <ecNumber evidence="4">5.2.1.8</ecNumber>
    </recommendedName>
</protein>
<dbReference type="EC" id="5.2.1.8" evidence="4"/>
<dbReference type="SUPFAM" id="SSF50891">
    <property type="entry name" value="Cyclophilin-like"/>
    <property type="match status" value="1"/>
</dbReference>
<dbReference type="PANTHER" id="PTHR45625">
    <property type="entry name" value="PEPTIDYL-PROLYL CIS-TRANS ISOMERASE-RELATED"/>
    <property type="match status" value="1"/>
</dbReference>
<keyword evidence="2 4" id="KW-0697">Rotamase</keyword>
<evidence type="ECO:0000259" key="5">
    <source>
        <dbReference type="PROSITE" id="PS50072"/>
    </source>
</evidence>
<dbReference type="GO" id="GO:0003755">
    <property type="term" value="F:peptidyl-prolyl cis-trans isomerase activity"/>
    <property type="evidence" value="ECO:0007669"/>
    <property type="project" value="UniProtKB-UniRule"/>
</dbReference>